<sequence length="149" mass="17140">MSIADNKKAFHDYFIEEQFEAGVVLQGWEVKAIRAGRVQLKEAYVIVKNGEIFLFGAHIGALPTASTHISPEALRTRKLLLNKSEINKLVGKVERAGYTLVPVNMHFKGGRIKLQIGLAKGKKQYDKRETEKNRDWQREQQQIMKIHRR</sequence>
<dbReference type="GO" id="GO:0070929">
    <property type="term" value="P:trans-translation"/>
    <property type="evidence" value="ECO:0007669"/>
    <property type="project" value="UniProtKB-UniRule"/>
</dbReference>
<name>A0A4R5W606_9BURK</name>
<dbReference type="EMBL" id="SMYL01000001">
    <property type="protein sequence ID" value="TDK68519.1"/>
    <property type="molecule type" value="Genomic_DNA"/>
</dbReference>
<evidence type="ECO:0000313" key="6">
    <source>
        <dbReference type="Proteomes" id="UP000294829"/>
    </source>
</evidence>
<dbReference type="Gene3D" id="2.40.280.10">
    <property type="match status" value="1"/>
</dbReference>
<organism evidence="5 6">
    <name type="scientific">Sapientia aquatica</name>
    <dbReference type="NCBI Taxonomy" id="1549640"/>
    <lineage>
        <taxon>Bacteria</taxon>
        <taxon>Pseudomonadati</taxon>
        <taxon>Pseudomonadota</taxon>
        <taxon>Betaproteobacteria</taxon>
        <taxon>Burkholderiales</taxon>
        <taxon>Oxalobacteraceae</taxon>
        <taxon>Sapientia</taxon>
    </lineage>
</organism>
<dbReference type="NCBIfam" id="TIGR00086">
    <property type="entry name" value="smpB"/>
    <property type="match status" value="1"/>
</dbReference>
<feature type="compositionally biased region" description="Basic and acidic residues" evidence="4">
    <location>
        <begin position="125"/>
        <end position="138"/>
    </location>
</feature>
<protein>
    <recommendedName>
        <fullName evidence="3">SsrA-binding protein</fullName>
    </recommendedName>
    <alternativeName>
        <fullName evidence="3">Small protein B</fullName>
    </alternativeName>
</protein>
<comment type="caution">
    <text evidence="5">The sequence shown here is derived from an EMBL/GenBank/DDBJ whole genome shotgun (WGS) entry which is preliminary data.</text>
</comment>
<dbReference type="PANTHER" id="PTHR30308">
    <property type="entry name" value="TMRNA-BINDING COMPONENT OF TRANS-TRANSLATION TAGGING COMPLEX"/>
    <property type="match status" value="1"/>
</dbReference>
<dbReference type="SUPFAM" id="SSF74982">
    <property type="entry name" value="Small protein B (SmpB)"/>
    <property type="match status" value="1"/>
</dbReference>
<gene>
    <name evidence="3 5" type="primary">smpB</name>
    <name evidence="5" type="ORF">E2I14_02980</name>
</gene>
<dbReference type="GO" id="GO:0070930">
    <property type="term" value="P:trans-translation-dependent protein tagging"/>
    <property type="evidence" value="ECO:0007669"/>
    <property type="project" value="TreeGrafter"/>
</dbReference>
<dbReference type="PANTHER" id="PTHR30308:SF2">
    <property type="entry name" value="SSRA-BINDING PROTEIN"/>
    <property type="match status" value="1"/>
</dbReference>
<dbReference type="PROSITE" id="PS01317">
    <property type="entry name" value="SSRP"/>
    <property type="match status" value="1"/>
</dbReference>
<dbReference type="GO" id="GO:0005829">
    <property type="term" value="C:cytosol"/>
    <property type="evidence" value="ECO:0007669"/>
    <property type="project" value="TreeGrafter"/>
</dbReference>
<reference evidence="5 6" key="1">
    <citation type="submission" date="2019-03" db="EMBL/GenBank/DDBJ databases">
        <title>Sapientia aquatica gen. nov., sp. nov., isolated from a crater lake.</title>
        <authorList>
            <person name="Felfoldi T."/>
            <person name="Szabo A."/>
            <person name="Toth E."/>
            <person name="Schumann P."/>
            <person name="Keki Z."/>
            <person name="Marialigeti K."/>
            <person name="Mathe I."/>
        </authorList>
    </citation>
    <scope>NUCLEOTIDE SEQUENCE [LARGE SCALE GENOMIC DNA]</scope>
    <source>
        <strain evidence="5 6">SA-152</strain>
    </source>
</reference>
<comment type="function">
    <text evidence="3">Required for rescue of stalled ribosomes mediated by trans-translation. Binds to transfer-messenger RNA (tmRNA), required for stable association of tmRNA with ribosomes. tmRNA and SmpB together mimic tRNA shape, replacing the anticodon stem-loop with SmpB. tmRNA is encoded by the ssrA gene; the 2 termini fold to resemble tRNA(Ala) and it encodes a 'tag peptide', a short internal open reading frame. During trans-translation Ala-aminoacylated tmRNA acts like a tRNA, entering the A-site of stalled ribosomes, displacing the stalled mRNA. The ribosome then switches to translate the ORF on the tmRNA; the nascent peptide is terminated with the 'tag peptide' encoded by the tmRNA and targeted for degradation. The ribosome is freed to recommence translation, which seems to be the essential function of trans-translation.</text>
</comment>
<keyword evidence="6" id="KW-1185">Reference proteome</keyword>
<dbReference type="RefSeq" id="WP_133325251.1">
    <property type="nucleotide sequence ID" value="NZ_SMYL01000001.1"/>
</dbReference>
<dbReference type="Pfam" id="PF01668">
    <property type="entry name" value="SmpB"/>
    <property type="match status" value="1"/>
</dbReference>
<dbReference type="NCBIfam" id="NF003843">
    <property type="entry name" value="PRK05422.1"/>
    <property type="match status" value="1"/>
</dbReference>
<dbReference type="InterPro" id="IPR020081">
    <property type="entry name" value="SsrA-bd_prot_CS"/>
</dbReference>
<keyword evidence="1 3" id="KW-0963">Cytoplasm</keyword>
<evidence type="ECO:0000256" key="1">
    <source>
        <dbReference type="ARBA" id="ARBA00022490"/>
    </source>
</evidence>
<dbReference type="GO" id="GO:0003723">
    <property type="term" value="F:RNA binding"/>
    <property type="evidence" value="ECO:0007669"/>
    <property type="project" value="UniProtKB-UniRule"/>
</dbReference>
<feature type="region of interest" description="Disordered" evidence="4">
    <location>
        <begin position="125"/>
        <end position="149"/>
    </location>
</feature>
<accession>A0A4R5W606</accession>
<evidence type="ECO:0000256" key="3">
    <source>
        <dbReference type="HAMAP-Rule" id="MF_00023"/>
    </source>
</evidence>
<dbReference type="HAMAP" id="MF_00023">
    <property type="entry name" value="SmpB"/>
    <property type="match status" value="1"/>
</dbReference>
<comment type="subcellular location">
    <subcellularLocation>
        <location evidence="3">Cytoplasm</location>
    </subcellularLocation>
    <text evidence="3">The tmRNA-SmpB complex associates with stalled 70S ribosomes.</text>
</comment>
<dbReference type="InterPro" id="IPR000037">
    <property type="entry name" value="SsrA-bd_prot"/>
</dbReference>
<comment type="similarity">
    <text evidence="3">Belongs to the SmpB family.</text>
</comment>
<dbReference type="OrthoDB" id="9805462at2"/>
<evidence type="ECO:0000256" key="4">
    <source>
        <dbReference type="SAM" id="MobiDB-lite"/>
    </source>
</evidence>
<dbReference type="InterPro" id="IPR023620">
    <property type="entry name" value="SmpB"/>
</dbReference>
<dbReference type="Proteomes" id="UP000294829">
    <property type="component" value="Unassembled WGS sequence"/>
</dbReference>
<evidence type="ECO:0000256" key="2">
    <source>
        <dbReference type="ARBA" id="ARBA00022884"/>
    </source>
</evidence>
<dbReference type="CDD" id="cd09294">
    <property type="entry name" value="SmpB"/>
    <property type="match status" value="1"/>
</dbReference>
<dbReference type="AlphaFoldDB" id="A0A4R5W606"/>
<evidence type="ECO:0000313" key="5">
    <source>
        <dbReference type="EMBL" id="TDK68519.1"/>
    </source>
</evidence>
<proteinExistence type="inferred from homology"/>
<keyword evidence="2 3" id="KW-0694">RNA-binding</keyword>